<feature type="domain" description="Bro-N" evidence="1">
    <location>
        <begin position="6"/>
        <end position="122"/>
    </location>
</feature>
<reference evidence="2 3" key="1">
    <citation type="submission" date="2015-03" db="EMBL/GenBank/DDBJ databases">
        <authorList>
            <person name="Murphy D."/>
        </authorList>
    </citation>
    <scope>NUCLEOTIDE SEQUENCE [LARGE SCALE GENOMIC DNA]</scope>
    <source>
        <strain evidence="2 3">IP26249</strain>
    </source>
</reference>
<dbReference type="PROSITE" id="PS51750">
    <property type="entry name" value="BRO_N"/>
    <property type="match status" value="1"/>
</dbReference>
<dbReference type="RefSeq" id="WP_023160664.1">
    <property type="nucleotide sequence ID" value="NZ_CGBR01000034.1"/>
</dbReference>
<evidence type="ECO:0000313" key="2">
    <source>
        <dbReference type="EMBL" id="CFQ72194.1"/>
    </source>
</evidence>
<dbReference type="InterPro" id="IPR003497">
    <property type="entry name" value="BRO_N_domain"/>
</dbReference>
<protein>
    <submittedName>
        <fullName evidence="2">Uncharacterized phage-encoded protein</fullName>
    </submittedName>
</protein>
<gene>
    <name evidence="2" type="ORF">ERS137941_03538</name>
</gene>
<dbReference type="AlphaFoldDB" id="A0A0T7P8L7"/>
<organism evidence="2 3">
    <name type="scientific">Yersinia enterocolitica</name>
    <dbReference type="NCBI Taxonomy" id="630"/>
    <lineage>
        <taxon>Bacteria</taxon>
        <taxon>Pseudomonadati</taxon>
        <taxon>Pseudomonadota</taxon>
        <taxon>Gammaproteobacteria</taxon>
        <taxon>Enterobacterales</taxon>
        <taxon>Yersiniaceae</taxon>
        <taxon>Yersinia</taxon>
    </lineage>
</organism>
<dbReference type="PANTHER" id="PTHR36180:SF2">
    <property type="entry name" value="BRO FAMILY PROTEIN"/>
    <property type="match status" value="1"/>
</dbReference>
<dbReference type="SMART" id="SM01040">
    <property type="entry name" value="Bro-N"/>
    <property type="match status" value="1"/>
</dbReference>
<dbReference type="Pfam" id="PF02498">
    <property type="entry name" value="Bro-N"/>
    <property type="match status" value="1"/>
</dbReference>
<name>A0A0T7P8L7_YEREN</name>
<accession>A0A0T7P8L7</accession>
<proteinExistence type="predicted"/>
<dbReference type="EMBL" id="CGBR01000034">
    <property type="protein sequence ID" value="CFQ72194.1"/>
    <property type="molecule type" value="Genomic_DNA"/>
</dbReference>
<dbReference type="Proteomes" id="UP000048841">
    <property type="component" value="Unassembled WGS sequence"/>
</dbReference>
<sequence>MNTQTNTSIAAHVFAETSTTIRTVTIGDDIMFIAKDVAEALGYKDTKKAIAAHCKRAKLIDLRCSVGGEANHPPIISAGNPNAKAIPESDVYRLIMRSKLQSAERFEEWVVEEVLPNLRKHGGYMVGQETLSEEEQAYINERHATARRAFTISGVLLNSVKRSKATTHRIMGLIEVACQIAVRSGDNELDTMTRAANLMYQEGLFDHCRKRVANAAMQLNHEYRRKTLESMGITDSILR</sequence>
<dbReference type="PANTHER" id="PTHR36180">
    <property type="entry name" value="DNA-BINDING PROTEIN-RELATED-RELATED"/>
    <property type="match status" value="1"/>
</dbReference>
<evidence type="ECO:0000259" key="1">
    <source>
        <dbReference type="PROSITE" id="PS51750"/>
    </source>
</evidence>
<evidence type="ECO:0000313" key="3">
    <source>
        <dbReference type="Proteomes" id="UP000048841"/>
    </source>
</evidence>